<sequence>MQARNKQADRHDQTDATVSSAAATQRLKPPPGKNPVAWEQGNSKRTHSTRHSPS</sequence>
<dbReference type="EMBL" id="ML995476">
    <property type="protein sequence ID" value="KAF2145899.1"/>
    <property type="molecule type" value="Genomic_DNA"/>
</dbReference>
<dbReference type="AlphaFoldDB" id="A0A6A6BP33"/>
<dbReference type="RefSeq" id="XP_033401611.1">
    <property type="nucleotide sequence ID" value="XM_033539732.1"/>
</dbReference>
<evidence type="ECO:0000256" key="1">
    <source>
        <dbReference type="SAM" id="MobiDB-lite"/>
    </source>
</evidence>
<reference evidence="2" key="1">
    <citation type="journal article" date="2020" name="Stud. Mycol.">
        <title>101 Dothideomycetes genomes: a test case for predicting lifestyles and emergence of pathogens.</title>
        <authorList>
            <person name="Haridas S."/>
            <person name="Albert R."/>
            <person name="Binder M."/>
            <person name="Bloem J."/>
            <person name="Labutti K."/>
            <person name="Salamov A."/>
            <person name="Andreopoulos B."/>
            <person name="Baker S."/>
            <person name="Barry K."/>
            <person name="Bills G."/>
            <person name="Bluhm B."/>
            <person name="Cannon C."/>
            <person name="Castanera R."/>
            <person name="Culley D."/>
            <person name="Daum C."/>
            <person name="Ezra D."/>
            <person name="Gonzalez J."/>
            <person name="Henrissat B."/>
            <person name="Kuo A."/>
            <person name="Liang C."/>
            <person name="Lipzen A."/>
            <person name="Lutzoni F."/>
            <person name="Magnuson J."/>
            <person name="Mondo S."/>
            <person name="Nolan M."/>
            <person name="Ohm R."/>
            <person name="Pangilinan J."/>
            <person name="Park H.-J."/>
            <person name="Ramirez L."/>
            <person name="Alfaro M."/>
            <person name="Sun H."/>
            <person name="Tritt A."/>
            <person name="Yoshinaga Y."/>
            <person name="Zwiers L.-H."/>
            <person name="Turgeon B."/>
            <person name="Goodwin S."/>
            <person name="Spatafora J."/>
            <person name="Crous P."/>
            <person name="Grigoriev I."/>
        </authorList>
    </citation>
    <scope>NUCLEOTIDE SEQUENCE</scope>
    <source>
        <strain evidence="2">CBS 121167</strain>
    </source>
</reference>
<evidence type="ECO:0000313" key="3">
    <source>
        <dbReference type="Proteomes" id="UP000799438"/>
    </source>
</evidence>
<proteinExistence type="predicted"/>
<protein>
    <submittedName>
        <fullName evidence="2">Uncharacterized protein</fullName>
    </submittedName>
</protein>
<name>A0A6A6BP33_9PEZI</name>
<keyword evidence="3" id="KW-1185">Reference proteome</keyword>
<gene>
    <name evidence="2" type="ORF">K452DRAFT_283197</name>
</gene>
<organism evidence="2 3">
    <name type="scientific">Aplosporella prunicola CBS 121167</name>
    <dbReference type="NCBI Taxonomy" id="1176127"/>
    <lineage>
        <taxon>Eukaryota</taxon>
        <taxon>Fungi</taxon>
        <taxon>Dikarya</taxon>
        <taxon>Ascomycota</taxon>
        <taxon>Pezizomycotina</taxon>
        <taxon>Dothideomycetes</taxon>
        <taxon>Dothideomycetes incertae sedis</taxon>
        <taxon>Botryosphaeriales</taxon>
        <taxon>Aplosporellaceae</taxon>
        <taxon>Aplosporella</taxon>
    </lineage>
</organism>
<feature type="compositionally biased region" description="Basic and acidic residues" evidence="1">
    <location>
        <begin position="1"/>
        <end position="14"/>
    </location>
</feature>
<accession>A0A6A6BP33</accession>
<dbReference type="Proteomes" id="UP000799438">
    <property type="component" value="Unassembled WGS sequence"/>
</dbReference>
<evidence type="ECO:0000313" key="2">
    <source>
        <dbReference type="EMBL" id="KAF2145899.1"/>
    </source>
</evidence>
<dbReference type="GeneID" id="54297228"/>
<feature type="compositionally biased region" description="Basic residues" evidence="1">
    <location>
        <begin position="44"/>
        <end position="54"/>
    </location>
</feature>
<feature type="region of interest" description="Disordered" evidence="1">
    <location>
        <begin position="1"/>
        <end position="54"/>
    </location>
</feature>